<dbReference type="SUPFAM" id="SSF50891">
    <property type="entry name" value="Cyclophilin-like"/>
    <property type="match status" value="1"/>
</dbReference>
<evidence type="ECO:0000313" key="7">
    <source>
        <dbReference type="Proteomes" id="UP000538147"/>
    </source>
</evidence>
<gene>
    <name evidence="6" type="ORF">FHS79_000874</name>
</gene>
<keyword evidence="7" id="KW-1185">Reference proteome</keyword>
<dbReference type="Proteomes" id="UP000538147">
    <property type="component" value="Unassembled WGS sequence"/>
</dbReference>
<evidence type="ECO:0000256" key="1">
    <source>
        <dbReference type="ARBA" id="ARBA00013194"/>
    </source>
</evidence>
<keyword evidence="4" id="KW-0732">Signal</keyword>
<name>A0A841L341_9SPHN</name>
<evidence type="ECO:0000256" key="3">
    <source>
        <dbReference type="ARBA" id="ARBA00023235"/>
    </source>
</evidence>
<keyword evidence="2" id="KW-0697">Rotamase</keyword>
<dbReference type="EMBL" id="JACIIV010000005">
    <property type="protein sequence ID" value="MBB6226716.1"/>
    <property type="molecule type" value="Genomic_DNA"/>
</dbReference>
<evidence type="ECO:0000259" key="5">
    <source>
        <dbReference type="PROSITE" id="PS50072"/>
    </source>
</evidence>
<dbReference type="Pfam" id="PF00160">
    <property type="entry name" value="Pro_isomerase"/>
    <property type="match status" value="1"/>
</dbReference>
<dbReference type="InterPro" id="IPR044665">
    <property type="entry name" value="E_coli_cyclophilin_A-like"/>
</dbReference>
<evidence type="ECO:0000256" key="4">
    <source>
        <dbReference type="SAM" id="SignalP"/>
    </source>
</evidence>
<sequence>MRLMMAMGVLGWAAAASAQPVAETGITHVKLETALGPIILRLEGGKAPMTVRNFLRYVDQKRLDGTGFYRAMKIGEPGSFGLVQGGVRGEAKRALPPVAHEPTSQTGLSNTDGAISMARAAPGSATGDFFIILGDLSSLDAKPDAAPPPGGDTLGFAAFGRVVEGMAVVKAIQSAPISPTAGDGPMKGQMIAEPVKILKASRVTWSAPPEFDPEVLPEP</sequence>
<dbReference type="AlphaFoldDB" id="A0A841L341"/>
<evidence type="ECO:0000313" key="6">
    <source>
        <dbReference type="EMBL" id="MBB6226716.1"/>
    </source>
</evidence>
<dbReference type="Gene3D" id="2.40.100.10">
    <property type="entry name" value="Cyclophilin-like"/>
    <property type="match status" value="1"/>
</dbReference>
<keyword evidence="3 6" id="KW-0413">Isomerase</keyword>
<accession>A0A841L341</accession>
<feature type="chain" id="PRO_5032670317" description="peptidylprolyl isomerase" evidence="4">
    <location>
        <begin position="19"/>
        <end position="219"/>
    </location>
</feature>
<protein>
    <recommendedName>
        <fullName evidence="1">peptidylprolyl isomerase</fullName>
        <ecNumber evidence="1">5.2.1.8</ecNumber>
    </recommendedName>
</protein>
<proteinExistence type="predicted"/>
<dbReference type="GO" id="GO:0003755">
    <property type="term" value="F:peptidyl-prolyl cis-trans isomerase activity"/>
    <property type="evidence" value="ECO:0007669"/>
    <property type="project" value="UniProtKB-KW"/>
</dbReference>
<dbReference type="InterPro" id="IPR029000">
    <property type="entry name" value="Cyclophilin-like_dom_sf"/>
</dbReference>
<dbReference type="InterPro" id="IPR002130">
    <property type="entry name" value="Cyclophilin-type_PPIase_dom"/>
</dbReference>
<dbReference type="PROSITE" id="PS50072">
    <property type="entry name" value="CSA_PPIASE_2"/>
    <property type="match status" value="1"/>
</dbReference>
<feature type="signal peptide" evidence="4">
    <location>
        <begin position="1"/>
        <end position="18"/>
    </location>
</feature>
<dbReference type="EC" id="5.2.1.8" evidence="1"/>
<reference evidence="6 7" key="1">
    <citation type="submission" date="2020-08" db="EMBL/GenBank/DDBJ databases">
        <title>Genomic Encyclopedia of Type Strains, Phase IV (KMG-IV): sequencing the most valuable type-strain genomes for metagenomic binning, comparative biology and taxonomic classification.</title>
        <authorList>
            <person name="Goeker M."/>
        </authorList>
    </citation>
    <scope>NUCLEOTIDE SEQUENCE [LARGE SCALE GENOMIC DNA]</scope>
    <source>
        <strain evidence="6 7">DSM 102189</strain>
    </source>
</reference>
<comment type="caution">
    <text evidence="6">The sequence shown here is derived from an EMBL/GenBank/DDBJ whole genome shotgun (WGS) entry which is preliminary data.</text>
</comment>
<dbReference type="RefSeq" id="WP_184195943.1">
    <property type="nucleotide sequence ID" value="NZ_JACIIV010000005.1"/>
</dbReference>
<evidence type="ECO:0000256" key="2">
    <source>
        <dbReference type="ARBA" id="ARBA00023110"/>
    </source>
</evidence>
<feature type="domain" description="PPIase cyclophilin-type" evidence="5">
    <location>
        <begin position="32"/>
        <end position="193"/>
    </location>
</feature>
<organism evidence="6 7">
    <name type="scientific">Polymorphobacter multimanifer</name>
    <dbReference type="NCBI Taxonomy" id="1070431"/>
    <lineage>
        <taxon>Bacteria</taxon>
        <taxon>Pseudomonadati</taxon>
        <taxon>Pseudomonadota</taxon>
        <taxon>Alphaproteobacteria</taxon>
        <taxon>Sphingomonadales</taxon>
        <taxon>Sphingosinicellaceae</taxon>
        <taxon>Polymorphobacter</taxon>
    </lineage>
</organism>
<dbReference type="PANTHER" id="PTHR43246">
    <property type="entry name" value="PEPTIDYL-PROLYL CIS-TRANS ISOMERASE CYP38, CHLOROPLASTIC"/>
    <property type="match status" value="1"/>
</dbReference>